<dbReference type="InterPro" id="IPR006016">
    <property type="entry name" value="UspA"/>
</dbReference>
<gene>
    <name evidence="3" type="ORF">SAMN04487948_1337</name>
</gene>
<dbReference type="RefSeq" id="WP_089827936.1">
    <property type="nucleotide sequence ID" value="NZ_FODV01000033.1"/>
</dbReference>
<dbReference type="PRINTS" id="PR01438">
    <property type="entry name" value="UNVRSLSTRESS"/>
</dbReference>
<dbReference type="InterPro" id="IPR014729">
    <property type="entry name" value="Rossmann-like_a/b/a_fold"/>
</dbReference>
<name>A0A1H8WKV5_9EURY</name>
<dbReference type="InterPro" id="IPR006015">
    <property type="entry name" value="Universal_stress_UspA"/>
</dbReference>
<evidence type="ECO:0000313" key="3">
    <source>
        <dbReference type="EMBL" id="SEP28324.1"/>
    </source>
</evidence>
<organism evidence="3 4">
    <name type="scientific">Halogranum amylolyticum</name>
    <dbReference type="NCBI Taxonomy" id="660520"/>
    <lineage>
        <taxon>Archaea</taxon>
        <taxon>Methanobacteriati</taxon>
        <taxon>Methanobacteriota</taxon>
        <taxon>Stenosarchaea group</taxon>
        <taxon>Halobacteria</taxon>
        <taxon>Halobacteriales</taxon>
        <taxon>Haloferacaceae</taxon>
    </lineage>
</organism>
<dbReference type="Gene3D" id="3.40.50.620">
    <property type="entry name" value="HUPs"/>
    <property type="match status" value="1"/>
</dbReference>
<dbReference type="OrthoDB" id="105697at2157"/>
<proteinExistence type="inferred from homology"/>
<keyword evidence="4" id="KW-1185">Reference proteome</keyword>
<comment type="similarity">
    <text evidence="1">Belongs to the universal stress protein A family.</text>
</comment>
<reference evidence="4" key="1">
    <citation type="submission" date="2016-10" db="EMBL/GenBank/DDBJ databases">
        <authorList>
            <person name="Varghese N."/>
            <person name="Submissions S."/>
        </authorList>
    </citation>
    <scope>NUCLEOTIDE SEQUENCE [LARGE SCALE GENOMIC DNA]</scope>
    <source>
        <strain evidence="4">CGMCC 1.10121</strain>
    </source>
</reference>
<dbReference type="SUPFAM" id="SSF52402">
    <property type="entry name" value="Adenine nucleotide alpha hydrolases-like"/>
    <property type="match status" value="1"/>
</dbReference>
<evidence type="ECO:0000259" key="2">
    <source>
        <dbReference type="Pfam" id="PF00582"/>
    </source>
</evidence>
<protein>
    <submittedName>
        <fullName evidence="3">Nucleotide-binding universal stress protein, UspA family</fullName>
    </submittedName>
</protein>
<dbReference type="Proteomes" id="UP000199126">
    <property type="component" value="Unassembled WGS sequence"/>
</dbReference>
<feature type="domain" description="UspA" evidence="2">
    <location>
        <begin position="1"/>
        <end position="143"/>
    </location>
</feature>
<dbReference type="AlphaFoldDB" id="A0A1H8WKV5"/>
<accession>A0A1H8WKV5</accession>
<dbReference type="PANTHER" id="PTHR46268:SF24">
    <property type="entry name" value="UNIVERSAL STRESS PROTEIN"/>
    <property type="match status" value="1"/>
</dbReference>
<dbReference type="PANTHER" id="PTHR46268">
    <property type="entry name" value="STRESS RESPONSE PROTEIN NHAX"/>
    <property type="match status" value="1"/>
</dbReference>
<dbReference type="EMBL" id="FODV01000033">
    <property type="protein sequence ID" value="SEP28324.1"/>
    <property type="molecule type" value="Genomic_DNA"/>
</dbReference>
<sequence>MTRNLLVPLDDSPQARRALEHALTVHPEDDVVVFHVVDYSESLASHERPGRGSRKEGWYQKALDDAEDLFADAQAIADEYGVVLSTETDAGKPAEEIVSYADEHDIDQIIMGSHGRTGASRILLGSVAEKVIRRSPIPTTVVH</sequence>
<evidence type="ECO:0000313" key="4">
    <source>
        <dbReference type="Proteomes" id="UP000199126"/>
    </source>
</evidence>
<dbReference type="Pfam" id="PF00582">
    <property type="entry name" value="Usp"/>
    <property type="match status" value="1"/>
</dbReference>
<dbReference type="CDD" id="cd00293">
    <property type="entry name" value="USP-like"/>
    <property type="match status" value="1"/>
</dbReference>
<evidence type="ECO:0000256" key="1">
    <source>
        <dbReference type="ARBA" id="ARBA00008791"/>
    </source>
</evidence>